<reference evidence="1 2" key="1">
    <citation type="submission" date="2015-04" db="EMBL/GenBank/DDBJ databases">
        <title>Draft Genome Sequences of Eight Spore-Forming Food Isolates of Bacillus cereus Genome sequencing.</title>
        <authorList>
            <person name="Krawcyk A.O."/>
            <person name="de Jong A."/>
            <person name="Eijlander R.T."/>
            <person name="Berendsen E.M."/>
            <person name="Holsappel S."/>
            <person name="Wells-Bennik M."/>
            <person name="Kuipers O.P."/>
        </authorList>
    </citation>
    <scope>NUCLEOTIDE SEQUENCE [LARGE SCALE GENOMIC DNA]</scope>
    <source>
        <strain evidence="1 2">B4077</strain>
    </source>
</reference>
<protein>
    <submittedName>
        <fullName evidence="1">Uncharacterized protein</fullName>
    </submittedName>
</protein>
<gene>
    <name evidence="1" type="ORF">B4077_3544</name>
</gene>
<proteinExistence type="predicted"/>
<dbReference type="Proteomes" id="UP000035214">
    <property type="component" value="Unassembled WGS sequence"/>
</dbReference>
<evidence type="ECO:0000313" key="2">
    <source>
        <dbReference type="Proteomes" id="UP000035214"/>
    </source>
</evidence>
<evidence type="ECO:0000313" key="1">
    <source>
        <dbReference type="EMBL" id="KLA29484.1"/>
    </source>
</evidence>
<accession>A0A0G8EZ82</accession>
<dbReference type="AlphaFoldDB" id="A0A0G8EZ82"/>
<dbReference type="PATRIC" id="fig|1396.428.peg.4644"/>
<name>A0A0G8EZ82_BACCE</name>
<comment type="caution">
    <text evidence="1">The sequence shown here is derived from an EMBL/GenBank/DDBJ whole genome shotgun (WGS) entry which is preliminary data.</text>
</comment>
<sequence length="56" mass="6311">MDVKVSGFFTDFNMGIDLANTFMDRANRIASNKIDLSNAFYDLGVPPERYDEFIAG</sequence>
<dbReference type="EMBL" id="LCYI01000022">
    <property type="protein sequence ID" value="KLA29484.1"/>
    <property type="molecule type" value="Genomic_DNA"/>
</dbReference>
<organism evidence="1 2">
    <name type="scientific">Bacillus cereus</name>
    <dbReference type="NCBI Taxonomy" id="1396"/>
    <lineage>
        <taxon>Bacteria</taxon>
        <taxon>Bacillati</taxon>
        <taxon>Bacillota</taxon>
        <taxon>Bacilli</taxon>
        <taxon>Bacillales</taxon>
        <taxon>Bacillaceae</taxon>
        <taxon>Bacillus</taxon>
        <taxon>Bacillus cereus group</taxon>
    </lineage>
</organism>